<dbReference type="EMBL" id="JRQD01000002">
    <property type="protein sequence ID" value="KGM07571.1"/>
    <property type="molecule type" value="Genomic_DNA"/>
</dbReference>
<evidence type="ECO:0000313" key="2">
    <source>
        <dbReference type="Proteomes" id="UP000029999"/>
    </source>
</evidence>
<comment type="caution">
    <text evidence="1">The sequence shown here is derived from an EMBL/GenBank/DDBJ whole genome shotgun (WGS) entry which is preliminary data.</text>
</comment>
<dbReference type="Gene3D" id="3.40.1260.10">
    <property type="entry name" value="DsrEFH-like"/>
    <property type="match status" value="1"/>
</dbReference>
<sequence length="131" mass="15264">MHVLQILDQAFRTTVEEQDETIFWLMQSMLKKSIGDPENAIELLLTGNAVYYALQKLKQPKLKLGEWHQSQPADIHTDIKKLVDKGVSIMVVYEDLWDRGLEKLPLPEGVDLINRQALPQVFERADQVWHW</sequence>
<dbReference type="SUPFAM" id="SSF75169">
    <property type="entry name" value="DsrEFH-like"/>
    <property type="match status" value="1"/>
</dbReference>
<organism evidence="1 2">
    <name type="scientific">Methylophaga thiooxydans</name>
    <dbReference type="NCBI Taxonomy" id="392484"/>
    <lineage>
        <taxon>Bacteria</taxon>
        <taxon>Pseudomonadati</taxon>
        <taxon>Pseudomonadota</taxon>
        <taxon>Gammaproteobacteria</taxon>
        <taxon>Thiotrichales</taxon>
        <taxon>Piscirickettsiaceae</taxon>
        <taxon>Methylophaga</taxon>
    </lineage>
</organism>
<dbReference type="AlphaFoldDB" id="A0A0A0BHX9"/>
<dbReference type="Proteomes" id="UP000029999">
    <property type="component" value="Unassembled WGS sequence"/>
</dbReference>
<proteinExistence type="predicted"/>
<evidence type="ECO:0000313" key="1">
    <source>
        <dbReference type="EMBL" id="KGM07571.1"/>
    </source>
</evidence>
<accession>A0A0A0BHX9</accession>
<dbReference type="STRING" id="392484.LP43_1186"/>
<reference evidence="1 2" key="1">
    <citation type="submission" date="2014-09" db="EMBL/GenBank/DDBJ databases">
        <authorList>
            <person name="Grob C."/>
            <person name="Taubert M."/>
            <person name="Howat A.M."/>
            <person name="Burns O.J."/>
            <person name="Dixon J.L."/>
            <person name="Chen Y."/>
            <person name="Murrell J.C."/>
        </authorList>
    </citation>
    <scope>NUCLEOTIDE SEQUENCE [LARGE SCALE GENOMIC DNA]</scope>
    <source>
        <strain evidence="1">L4</strain>
    </source>
</reference>
<protein>
    <submittedName>
        <fullName evidence="1">Uncharacterized protein</fullName>
    </submittedName>
</protein>
<gene>
    <name evidence="1" type="ORF">LP43_1186</name>
</gene>
<dbReference type="InterPro" id="IPR027396">
    <property type="entry name" value="DsrEFH-like"/>
</dbReference>
<name>A0A0A0BHX9_9GAMM</name>
<dbReference type="RefSeq" id="WP_036312996.1">
    <property type="nucleotide sequence ID" value="NZ_JADFAB010000011.1"/>
</dbReference>